<keyword evidence="3 5" id="KW-0238">DNA-binding</keyword>
<evidence type="ECO:0000256" key="2">
    <source>
        <dbReference type="ARBA" id="ARBA00023015"/>
    </source>
</evidence>
<dbReference type="InterPro" id="IPR036271">
    <property type="entry name" value="Tet_transcr_reg_TetR-rel_C_sf"/>
</dbReference>
<dbReference type="PRINTS" id="PR00400">
    <property type="entry name" value="TETREPRESSOR"/>
</dbReference>
<evidence type="ECO:0000313" key="7">
    <source>
        <dbReference type="EMBL" id="MFH5207659.1"/>
    </source>
</evidence>
<dbReference type="PANTHER" id="PTHR30055:SF151">
    <property type="entry name" value="TRANSCRIPTIONAL REGULATORY PROTEIN"/>
    <property type="match status" value="1"/>
</dbReference>
<keyword evidence="4" id="KW-0804">Transcription</keyword>
<proteinExistence type="predicted"/>
<sequence length="222" mass="24763">MTRTRLTRDDVLRTATALADAAGLDSLTMRKLGTELGVEAMSLYHHVANKDDLLDGMIDRVYSEIELPTAEDDWRSAMRRRAVSTREVLGRHPWATALLDSRSTPGPATLRYHDATLGKLRREGFSIPLSAHALSVLDSYTCGFALQEHALPFDTEEETVELAQQIMGRFAAGDYPHLAELTVEHVLQPGYAYGDEFAFGLELILDGLENRRSTETIPRFSE</sequence>
<evidence type="ECO:0000256" key="3">
    <source>
        <dbReference type="ARBA" id="ARBA00023125"/>
    </source>
</evidence>
<dbReference type="SUPFAM" id="SSF46689">
    <property type="entry name" value="Homeodomain-like"/>
    <property type="match status" value="1"/>
</dbReference>
<keyword evidence="2" id="KW-0805">Transcription regulation</keyword>
<dbReference type="PROSITE" id="PS50977">
    <property type="entry name" value="HTH_TETR_2"/>
    <property type="match status" value="1"/>
</dbReference>
<dbReference type="Gene3D" id="1.10.10.60">
    <property type="entry name" value="Homeodomain-like"/>
    <property type="match status" value="1"/>
</dbReference>
<dbReference type="InterPro" id="IPR009057">
    <property type="entry name" value="Homeodomain-like_sf"/>
</dbReference>
<feature type="domain" description="HTH tetR-type" evidence="6">
    <location>
        <begin position="5"/>
        <end position="65"/>
    </location>
</feature>
<dbReference type="InterPro" id="IPR050109">
    <property type="entry name" value="HTH-type_TetR-like_transc_reg"/>
</dbReference>
<gene>
    <name evidence="7" type="ORF">ACHIPZ_05440</name>
</gene>
<dbReference type="SUPFAM" id="SSF48498">
    <property type="entry name" value="Tetracyclin repressor-like, C-terminal domain"/>
    <property type="match status" value="1"/>
</dbReference>
<dbReference type="InterPro" id="IPR004111">
    <property type="entry name" value="Repressor_TetR_C"/>
</dbReference>
<evidence type="ECO:0000256" key="5">
    <source>
        <dbReference type="PROSITE-ProRule" id="PRU00335"/>
    </source>
</evidence>
<dbReference type="Pfam" id="PF02909">
    <property type="entry name" value="TetR_C_1"/>
    <property type="match status" value="1"/>
</dbReference>
<name>A0ABW7JM48_9NOCA</name>
<evidence type="ECO:0000256" key="4">
    <source>
        <dbReference type="ARBA" id="ARBA00023163"/>
    </source>
</evidence>
<evidence type="ECO:0000313" key="8">
    <source>
        <dbReference type="Proteomes" id="UP001609175"/>
    </source>
</evidence>
<reference evidence="7 8" key="1">
    <citation type="submission" date="2024-10" db="EMBL/GenBank/DDBJ databases">
        <authorList>
            <person name="Riesco R."/>
        </authorList>
    </citation>
    <scope>NUCLEOTIDE SEQUENCE [LARGE SCALE GENOMIC DNA]</scope>
    <source>
        <strain evidence="7 8">NCIMB 15449</strain>
    </source>
</reference>
<dbReference type="Pfam" id="PF00440">
    <property type="entry name" value="TetR_N"/>
    <property type="match status" value="1"/>
</dbReference>
<keyword evidence="1" id="KW-0678">Repressor</keyword>
<dbReference type="PANTHER" id="PTHR30055">
    <property type="entry name" value="HTH-TYPE TRANSCRIPTIONAL REGULATOR RUTR"/>
    <property type="match status" value="1"/>
</dbReference>
<dbReference type="EMBL" id="JBIMSO010000026">
    <property type="protein sequence ID" value="MFH5207659.1"/>
    <property type="molecule type" value="Genomic_DNA"/>
</dbReference>
<dbReference type="RefSeq" id="WP_395113109.1">
    <property type="nucleotide sequence ID" value="NZ_JBIMSO010000026.1"/>
</dbReference>
<organism evidence="7 8">
    <name type="scientific">Antrihabitans spumae</name>
    <dbReference type="NCBI Taxonomy" id="3373370"/>
    <lineage>
        <taxon>Bacteria</taxon>
        <taxon>Bacillati</taxon>
        <taxon>Actinomycetota</taxon>
        <taxon>Actinomycetes</taxon>
        <taxon>Mycobacteriales</taxon>
        <taxon>Nocardiaceae</taxon>
        <taxon>Antrihabitans</taxon>
    </lineage>
</organism>
<dbReference type="InterPro" id="IPR003012">
    <property type="entry name" value="Tet_transcr_reg_TetR"/>
</dbReference>
<dbReference type="Gene3D" id="1.10.357.10">
    <property type="entry name" value="Tetracycline Repressor, domain 2"/>
    <property type="match status" value="1"/>
</dbReference>
<feature type="DNA-binding region" description="H-T-H motif" evidence="5">
    <location>
        <begin position="28"/>
        <end position="47"/>
    </location>
</feature>
<dbReference type="InterPro" id="IPR001647">
    <property type="entry name" value="HTH_TetR"/>
</dbReference>
<evidence type="ECO:0000259" key="6">
    <source>
        <dbReference type="PROSITE" id="PS50977"/>
    </source>
</evidence>
<evidence type="ECO:0000256" key="1">
    <source>
        <dbReference type="ARBA" id="ARBA00022491"/>
    </source>
</evidence>
<comment type="caution">
    <text evidence="7">The sequence shown here is derived from an EMBL/GenBank/DDBJ whole genome shotgun (WGS) entry which is preliminary data.</text>
</comment>
<protein>
    <submittedName>
        <fullName evidence="7">TetR/AcrR family transcriptional regulator</fullName>
    </submittedName>
</protein>
<accession>A0ABW7JM48</accession>
<dbReference type="Proteomes" id="UP001609175">
    <property type="component" value="Unassembled WGS sequence"/>
</dbReference>